<dbReference type="Proteomes" id="UP001596915">
    <property type="component" value="Unassembled WGS sequence"/>
</dbReference>
<keyword evidence="3" id="KW-1185">Reference proteome</keyword>
<feature type="transmembrane region" description="Helical" evidence="1">
    <location>
        <begin position="30"/>
        <end position="46"/>
    </location>
</feature>
<name>A0ABW2WKT4_9ACTN</name>
<dbReference type="EMBL" id="JBHTGL010000005">
    <property type="protein sequence ID" value="MFD0622130.1"/>
    <property type="molecule type" value="Genomic_DNA"/>
</dbReference>
<organism evidence="2 3">
    <name type="scientific">Streptomyces sanglieri</name>
    <dbReference type="NCBI Taxonomy" id="193460"/>
    <lineage>
        <taxon>Bacteria</taxon>
        <taxon>Bacillati</taxon>
        <taxon>Actinomycetota</taxon>
        <taxon>Actinomycetes</taxon>
        <taxon>Kitasatosporales</taxon>
        <taxon>Streptomycetaceae</taxon>
        <taxon>Streptomyces</taxon>
    </lineage>
</organism>
<evidence type="ECO:0000313" key="3">
    <source>
        <dbReference type="Proteomes" id="UP001596915"/>
    </source>
</evidence>
<proteinExistence type="predicted"/>
<gene>
    <name evidence="2" type="ORF">ACFQ2K_04210</name>
</gene>
<feature type="transmembrane region" description="Helical" evidence="1">
    <location>
        <begin position="58"/>
        <end position="77"/>
    </location>
</feature>
<reference evidence="3" key="1">
    <citation type="journal article" date="2019" name="Int. J. Syst. Evol. Microbiol.">
        <title>The Global Catalogue of Microorganisms (GCM) 10K type strain sequencing project: providing services to taxonomists for standard genome sequencing and annotation.</title>
        <authorList>
            <consortium name="The Broad Institute Genomics Platform"/>
            <consortium name="The Broad Institute Genome Sequencing Center for Infectious Disease"/>
            <person name="Wu L."/>
            <person name="Ma J."/>
        </authorList>
    </citation>
    <scope>NUCLEOTIDE SEQUENCE [LARGE SCALE GENOMIC DNA]</scope>
    <source>
        <strain evidence="3">JCM 12607</strain>
    </source>
</reference>
<keyword evidence="1" id="KW-0812">Transmembrane</keyword>
<comment type="caution">
    <text evidence="2">The sequence shown here is derived from an EMBL/GenBank/DDBJ whole genome shotgun (WGS) entry which is preliminary data.</text>
</comment>
<accession>A0ABW2WKT4</accession>
<feature type="transmembrane region" description="Helical" evidence="1">
    <location>
        <begin position="115"/>
        <end position="136"/>
    </location>
</feature>
<keyword evidence="1" id="KW-1133">Transmembrane helix</keyword>
<evidence type="ECO:0000256" key="1">
    <source>
        <dbReference type="SAM" id="Phobius"/>
    </source>
</evidence>
<sequence>MLSLLMDAGWSWAALAVAVGWLARTWARGALVGALALLAATGAYYVTDALVAGAGTDMVAWTLVGLPFGLVLGAVGATIRRPGWIGLFAALTVPVGAAVQMVVLPPRPHLTLTPAIVLAEVVVWTAAVLGAGLAVYRFCVERRAGLSGQRAQSSC</sequence>
<feature type="transmembrane region" description="Helical" evidence="1">
    <location>
        <begin position="6"/>
        <end position="23"/>
    </location>
</feature>
<feature type="transmembrane region" description="Helical" evidence="1">
    <location>
        <begin position="84"/>
        <end position="103"/>
    </location>
</feature>
<evidence type="ECO:0000313" key="2">
    <source>
        <dbReference type="EMBL" id="MFD0622130.1"/>
    </source>
</evidence>
<evidence type="ECO:0008006" key="4">
    <source>
        <dbReference type="Google" id="ProtNLM"/>
    </source>
</evidence>
<keyword evidence="1" id="KW-0472">Membrane</keyword>
<protein>
    <recommendedName>
        <fullName evidence="4">Integral membrane protein</fullName>
    </recommendedName>
</protein>